<evidence type="ECO:0000256" key="3">
    <source>
        <dbReference type="ARBA" id="ARBA00022777"/>
    </source>
</evidence>
<feature type="domain" description="PurM-like C-terminal" evidence="7">
    <location>
        <begin position="139"/>
        <end position="310"/>
    </location>
</feature>
<keyword evidence="4" id="KW-0067">ATP-binding</keyword>
<feature type="domain" description="PurM-like N-terminal" evidence="6">
    <location>
        <begin position="21"/>
        <end position="127"/>
    </location>
</feature>
<dbReference type="Pfam" id="PF02769">
    <property type="entry name" value="AIRS_C"/>
    <property type="match status" value="1"/>
</dbReference>
<name>A0A143PXE4_LUTPR</name>
<dbReference type="Gene3D" id="3.30.1330.10">
    <property type="entry name" value="PurM-like, N-terminal domain"/>
    <property type="match status" value="1"/>
</dbReference>
<dbReference type="EMBL" id="CP015136">
    <property type="protein sequence ID" value="AMY13031.1"/>
    <property type="molecule type" value="Genomic_DNA"/>
</dbReference>
<evidence type="ECO:0000313" key="9">
    <source>
        <dbReference type="Proteomes" id="UP000076079"/>
    </source>
</evidence>
<evidence type="ECO:0000259" key="6">
    <source>
        <dbReference type="Pfam" id="PF00586"/>
    </source>
</evidence>
<dbReference type="PATRIC" id="fig|1813736.3.peg.6634"/>
<evidence type="ECO:0000256" key="5">
    <source>
        <dbReference type="ARBA" id="ARBA00023266"/>
    </source>
</evidence>
<dbReference type="GO" id="GO:0005524">
    <property type="term" value="F:ATP binding"/>
    <property type="evidence" value="ECO:0007669"/>
    <property type="project" value="UniProtKB-KW"/>
</dbReference>
<dbReference type="CDD" id="cd02195">
    <property type="entry name" value="SelD"/>
    <property type="match status" value="1"/>
</dbReference>
<dbReference type="InterPro" id="IPR010918">
    <property type="entry name" value="PurM-like_C_dom"/>
</dbReference>
<dbReference type="PIRSF" id="PIRSF036407">
    <property type="entry name" value="Selenphspht_syn"/>
    <property type="match status" value="1"/>
</dbReference>
<evidence type="ECO:0000259" key="7">
    <source>
        <dbReference type="Pfam" id="PF02769"/>
    </source>
</evidence>
<dbReference type="PANTHER" id="PTHR10256:SF0">
    <property type="entry name" value="INACTIVE SELENIDE, WATER DIKINASE-LIKE PROTEIN-RELATED"/>
    <property type="match status" value="1"/>
</dbReference>
<keyword evidence="2" id="KW-0547">Nucleotide-binding</keyword>
<sequence>MLSDLPVPSDPRVLVDYRNADDAGVFVVGDMALVQTVDFFTPIVDDPFAYGRIAAANAVSDVYAMGGRPITALAIAAFPAKDFAVEIVKAIFAGGLSVLQECGVALLGGHTVQDLEVKFGYAVTGLVAPAAVWTNAGARAGDVLIVTKALGTGVIATAAKFGRTDADVLAGAMTSMQGTNRVAAEVLRGLPGVVHGCTDVTGFGLVGHASEMATASGVAFEIDAAALPVLPGARDLALGNRTGGLVNNRAHFGAVVDAGTVPPDLLALAFDPQTSGGLLASVDAASAETILAALGDAGVTAARVGRVVPATLPTRVFLR</sequence>
<accession>A0A143PXE4</accession>
<gene>
    <name evidence="8" type="primary">selD</name>
    <name evidence="8" type="ORF">LuPra_06317</name>
</gene>
<evidence type="ECO:0000256" key="1">
    <source>
        <dbReference type="ARBA" id="ARBA00022679"/>
    </source>
</evidence>
<dbReference type="KEGG" id="abac:LuPra_06317"/>
<dbReference type="GO" id="GO:0005737">
    <property type="term" value="C:cytoplasm"/>
    <property type="evidence" value="ECO:0007669"/>
    <property type="project" value="TreeGrafter"/>
</dbReference>
<dbReference type="EC" id="2.7.9.3" evidence="8"/>
<dbReference type="AlphaFoldDB" id="A0A143PXE4"/>
<dbReference type="SUPFAM" id="SSF56042">
    <property type="entry name" value="PurM C-terminal domain-like"/>
    <property type="match status" value="1"/>
</dbReference>
<dbReference type="InterPro" id="IPR036921">
    <property type="entry name" value="PurM-like_N_sf"/>
</dbReference>
<dbReference type="InterPro" id="IPR036676">
    <property type="entry name" value="PurM-like_C_sf"/>
</dbReference>
<evidence type="ECO:0000256" key="4">
    <source>
        <dbReference type="ARBA" id="ARBA00022840"/>
    </source>
</evidence>
<dbReference type="InterPro" id="IPR004536">
    <property type="entry name" value="SPS/SelD"/>
</dbReference>
<keyword evidence="5" id="KW-0711">Selenium</keyword>
<dbReference type="SUPFAM" id="SSF55326">
    <property type="entry name" value="PurM N-terminal domain-like"/>
    <property type="match status" value="1"/>
</dbReference>
<keyword evidence="9" id="KW-1185">Reference proteome</keyword>
<evidence type="ECO:0000313" key="8">
    <source>
        <dbReference type="EMBL" id="AMY13031.1"/>
    </source>
</evidence>
<dbReference type="PANTHER" id="PTHR10256">
    <property type="entry name" value="SELENIDE, WATER DIKINASE"/>
    <property type="match status" value="1"/>
</dbReference>
<evidence type="ECO:0000256" key="2">
    <source>
        <dbReference type="ARBA" id="ARBA00022741"/>
    </source>
</evidence>
<protein>
    <submittedName>
        <fullName evidence="8">Selenide, water dikinase</fullName>
        <ecNumber evidence="8">2.7.9.3</ecNumber>
    </submittedName>
</protein>
<dbReference type="Proteomes" id="UP000076079">
    <property type="component" value="Chromosome"/>
</dbReference>
<organism evidence="8 9">
    <name type="scientific">Luteitalea pratensis</name>
    <dbReference type="NCBI Taxonomy" id="1855912"/>
    <lineage>
        <taxon>Bacteria</taxon>
        <taxon>Pseudomonadati</taxon>
        <taxon>Acidobacteriota</taxon>
        <taxon>Vicinamibacteria</taxon>
        <taxon>Vicinamibacterales</taxon>
        <taxon>Vicinamibacteraceae</taxon>
        <taxon>Luteitalea</taxon>
    </lineage>
</organism>
<dbReference type="NCBIfam" id="TIGR00476">
    <property type="entry name" value="selD"/>
    <property type="match status" value="1"/>
</dbReference>
<dbReference type="Gene3D" id="3.90.650.10">
    <property type="entry name" value="PurM-like C-terminal domain"/>
    <property type="match status" value="1"/>
</dbReference>
<keyword evidence="3 8" id="KW-0418">Kinase</keyword>
<reference evidence="8 9" key="1">
    <citation type="journal article" date="2016" name="Genome Announc.">
        <title>First Complete Genome Sequence of a Subdivision 6 Acidobacterium Strain.</title>
        <authorList>
            <person name="Huang S."/>
            <person name="Vieira S."/>
            <person name="Bunk B."/>
            <person name="Riedel T."/>
            <person name="Sproer C."/>
            <person name="Overmann J."/>
        </authorList>
    </citation>
    <scope>NUCLEOTIDE SEQUENCE [LARGE SCALE GENOMIC DNA]</scope>
    <source>
        <strain evidence="9">DSM 100886 HEG_-6_39</strain>
    </source>
</reference>
<dbReference type="InterPro" id="IPR016188">
    <property type="entry name" value="PurM-like_N"/>
</dbReference>
<reference evidence="9" key="2">
    <citation type="submission" date="2016-04" db="EMBL/GenBank/DDBJ databases">
        <title>First Complete Genome Sequence of a Subdivision 6 Acidobacterium.</title>
        <authorList>
            <person name="Huang S."/>
            <person name="Vieira S."/>
            <person name="Bunk B."/>
            <person name="Riedel T."/>
            <person name="Sproeer C."/>
            <person name="Overmann J."/>
        </authorList>
    </citation>
    <scope>NUCLEOTIDE SEQUENCE [LARGE SCALE GENOMIC DNA]</scope>
    <source>
        <strain evidence="9">DSM 100886 HEG_-6_39</strain>
    </source>
</reference>
<proteinExistence type="predicted"/>
<dbReference type="STRING" id="1855912.LuPra_06317"/>
<dbReference type="GO" id="GO:0016260">
    <property type="term" value="P:selenocysteine biosynthetic process"/>
    <property type="evidence" value="ECO:0007669"/>
    <property type="project" value="TreeGrafter"/>
</dbReference>
<dbReference type="GO" id="GO:0004756">
    <property type="term" value="F:selenide, water dikinase activity"/>
    <property type="evidence" value="ECO:0007669"/>
    <property type="project" value="UniProtKB-EC"/>
</dbReference>
<keyword evidence="1 8" id="KW-0808">Transferase</keyword>
<dbReference type="Pfam" id="PF00586">
    <property type="entry name" value="AIRS"/>
    <property type="match status" value="1"/>
</dbReference>